<evidence type="ECO:0000313" key="1">
    <source>
        <dbReference type="EMBL" id="CAF2101896.1"/>
    </source>
</evidence>
<feature type="non-terminal residue" evidence="1">
    <location>
        <position position="198"/>
    </location>
</feature>
<accession>A0A816TXS8</accession>
<evidence type="ECO:0000313" key="4">
    <source>
        <dbReference type="Proteomes" id="UP000663866"/>
    </source>
</evidence>
<dbReference type="EMBL" id="CAJNRF010008484">
    <property type="protein sequence ID" value="CAF2101896.1"/>
    <property type="molecule type" value="Genomic_DNA"/>
</dbReference>
<comment type="caution">
    <text evidence="1">The sequence shown here is derived from an EMBL/GenBank/DDBJ whole genome shotgun (WGS) entry which is preliminary data.</text>
</comment>
<organism evidence="1 3">
    <name type="scientific">Rotaria magnacalcarata</name>
    <dbReference type="NCBI Taxonomy" id="392030"/>
    <lineage>
        <taxon>Eukaryota</taxon>
        <taxon>Metazoa</taxon>
        <taxon>Spiralia</taxon>
        <taxon>Gnathifera</taxon>
        <taxon>Rotifera</taxon>
        <taxon>Eurotatoria</taxon>
        <taxon>Bdelloidea</taxon>
        <taxon>Philodinida</taxon>
        <taxon>Philodinidae</taxon>
        <taxon>Rotaria</taxon>
    </lineage>
</organism>
<gene>
    <name evidence="2" type="ORF">OVN521_LOCUS43073</name>
    <name evidence="1" type="ORF">WKI299_LOCUS20391</name>
</gene>
<proteinExistence type="predicted"/>
<evidence type="ECO:0000313" key="3">
    <source>
        <dbReference type="Proteomes" id="UP000663856"/>
    </source>
</evidence>
<dbReference type="AlphaFoldDB" id="A0A816TXS8"/>
<name>A0A816TXS8_9BILA</name>
<feature type="non-terminal residue" evidence="1">
    <location>
        <position position="1"/>
    </location>
</feature>
<protein>
    <submittedName>
        <fullName evidence="1">Uncharacterized protein</fullName>
    </submittedName>
</protein>
<keyword evidence="4" id="KW-1185">Reference proteome</keyword>
<evidence type="ECO:0000313" key="2">
    <source>
        <dbReference type="EMBL" id="CAF4547802.1"/>
    </source>
</evidence>
<dbReference type="Proteomes" id="UP000663856">
    <property type="component" value="Unassembled WGS sequence"/>
</dbReference>
<dbReference type="Proteomes" id="UP000663866">
    <property type="component" value="Unassembled WGS sequence"/>
</dbReference>
<reference evidence="1" key="1">
    <citation type="submission" date="2021-02" db="EMBL/GenBank/DDBJ databases">
        <authorList>
            <person name="Nowell W R."/>
        </authorList>
    </citation>
    <scope>NUCLEOTIDE SEQUENCE</scope>
</reference>
<sequence>TIFSRFEDENYIVVLKSEKQDTKPVMISLPRLNLKFKIEGTKVISEDFKDYCLSQDQHINTLFGLSQYLIIEPDLQSDNPMKFNRKIIIPYHPIGEKESFFSNTIQFNLQKIGRPAYFSYEIDEDLECLNSETTAGSLYLALLYFKTATLDKDLFFKMNGYEICVHILKTCWQNCQYSDIEFNIILKFFEIKYSELER</sequence>
<dbReference type="EMBL" id="CAJOBG010060624">
    <property type="protein sequence ID" value="CAF4547802.1"/>
    <property type="molecule type" value="Genomic_DNA"/>
</dbReference>